<dbReference type="EMBL" id="JAIWYP010000013">
    <property type="protein sequence ID" value="KAH3715554.1"/>
    <property type="molecule type" value="Genomic_DNA"/>
</dbReference>
<accession>A0A9D4C1Q0</accession>
<evidence type="ECO:0000313" key="1">
    <source>
        <dbReference type="EMBL" id="KAH3715554.1"/>
    </source>
</evidence>
<keyword evidence="2" id="KW-1185">Reference proteome</keyword>
<protein>
    <submittedName>
        <fullName evidence="1">Uncharacterized protein</fullName>
    </submittedName>
</protein>
<reference evidence="1" key="1">
    <citation type="journal article" date="2019" name="bioRxiv">
        <title>The Genome of the Zebra Mussel, Dreissena polymorpha: A Resource for Invasive Species Research.</title>
        <authorList>
            <person name="McCartney M.A."/>
            <person name="Auch B."/>
            <person name="Kono T."/>
            <person name="Mallez S."/>
            <person name="Zhang Y."/>
            <person name="Obille A."/>
            <person name="Becker A."/>
            <person name="Abrahante J.E."/>
            <person name="Garbe J."/>
            <person name="Badalamenti J.P."/>
            <person name="Herman A."/>
            <person name="Mangelson H."/>
            <person name="Liachko I."/>
            <person name="Sullivan S."/>
            <person name="Sone E.D."/>
            <person name="Koren S."/>
            <person name="Silverstein K.A.T."/>
            <person name="Beckman K.B."/>
            <person name="Gohl D.M."/>
        </authorList>
    </citation>
    <scope>NUCLEOTIDE SEQUENCE</scope>
    <source>
        <strain evidence="1">Duluth1</strain>
        <tissue evidence="1">Whole animal</tissue>
    </source>
</reference>
<gene>
    <name evidence="1" type="ORF">DPMN_058265</name>
</gene>
<reference evidence="1" key="2">
    <citation type="submission" date="2020-11" db="EMBL/GenBank/DDBJ databases">
        <authorList>
            <person name="McCartney M.A."/>
            <person name="Auch B."/>
            <person name="Kono T."/>
            <person name="Mallez S."/>
            <person name="Becker A."/>
            <person name="Gohl D.M."/>
            <person name="Silverstein K.A.T."/>
            <person name="Koren S."/>
            <person name="Bechman K.B."/>
            <person name="Herman A."/>
            <person name="Abrahante J.E."/>
            <person name="Garbe J."/>
        </authorList>
    </citation>
    <scope>NUCLEOTIDE SEQUENCE</scope>
    <source>
        <strain evidence="1">Duluth1</strain>
        <tissue evidence="1">Whole animal</tissue>
    </source>
</reference>
<proteinExistence type="predicted"/>
<sequence length="143" mass="16437">MWRPVPWKTLLQSLDKNLLQVPKLWALCRVLQNNKTSGTETAADSRTLHTNQSNCVKKPSEPLQIQPLNNTRQQMENASVEIELHILSFHPINNAELLKSLCIEQQHQKGLCLKMCLSKQNPLKVEIKKLESDIQKHVSRLNL</sequence>
<name>A0A9D4C1Q0_DREPO</name>
<evidence type="ECO:0000313" key="2">
    <source>
        <dbReference type="Proteomes" id="UP000828390"/>
    </source>
</evidence>
<organism evidence="1 2">
    <name type="scientific">Dreissena polymorpha</name>
    <name type="common">Zebra mussel</name>
    <name type="synonym">Mytilus polymorpha</name>
    <dbReference type="NCBI Taxonomy" id="45954"/>
    <lineage>
        <taxon>Eukaryota</taxon>
        <taxon>Metazoa</taxon>
        <taxon>Spiralia</taxon>
        <taxon>Lophotrochozoa</taxon>
        <taxon>Mollusca</taxon>
        <taxon>Bivalvia</taxon>
        <taxon>Autobranchia</taxon>
        <taxon>Heteroconchia</taxon>
        <taxon>Euheterodonta</taxon>
        <taxon>Imparidentia</taxon>
        <taxon>Neoheterodontei</taxon>
        <taxon>Myida</taxon>
        <taxon>Dreissenoidea</taxon>
        <taxon>Dreissenidae</taxon>
        <taxon>Dreissena</taxon>
    </lineage>
</organism>
<comment type="caution">
    <text evidence="1">The sequence shown here is derived from an EMBL/GenBank/DDBJ whole genome shotgun (WGS) entry which is preliminary data.</text>
</comment>
<dbReference type="AlphaFoldDB" id="A0A9D4C1Q0"/>
<dbReference type="Proteomes" id="UP000828390">
    <property type="component" value="Unassembled WGS sequence"/>
</dbReference>